<evidence type="ECO:0000313" key="3">
    <source>
        <dbReference type="Proteomes" id="UP001273209"/>
    </source>
</evidence>
<dbReference type="EMBL" id="JAWRVG010000043">
    <property type="protein sequence ID" value="KAK4065207.1"/>
    <property type="molecule type" value="Genomic_DNA"/>
</dbReference>
<sequence length="183" mass="21305">MSSYDLDIIYDFGQKELKIQFMTKEQAQAYQSLHREARILTGQEYSVWLPVPQGMTHIRASFQYGLVFCFDDAASAREWMQRVVLAQMYNGGRDPKAVYIERSWVELELNKKLGIKQSSLTAQPPSTRLRDRDPSMEPPKVKYQHVPKNGFGVERGELRDYNKKDHVFGVPPAPYSRRHYESD</sequence>
<keyword evidence="3" id="KW-1185">Reference proteome</keyword>
<dbReference type="GeneID" id="87923420"/>
<gene>
    <name evidence="2" type="ORF">Triagg1_8646</name>
</gene>
<dbReference type="AlphaFoldDB" id="A0AAE1I9Y0"/>
<accession>A0AAE1I9Y0</accession>
<evidence type="ECO:0000313" key="2">
    <source>
        <dbReference type="EMBL" id="KAK4065207.1"/>
    </source>
</evidence>
<dbReference type="RefSeq" id="XP_062752456.1">
    <property type="nucleotide sequence ID" value="XM_062903515.1"/>
</dbReference>
<feature type="region of interest" description="Disordered" evidence="1">
    <location>
        <begin position="118"/>
        <end position="148"/>
    </location>
</feature>
<evidence type="ECO:0000256" key="1">
    <source>
        <dbReference type="SAM" id="MobiDB-lite"/>
    </source>
</evidence>
<organism evidence="2 3">
    <name type="scientific">Trichoderma aggressivum f. europaeum</name>
    <dbReference type="NCBI Taxonomy" id="173218"/>
    <lineage>
        <taxon>Eukaryota</taxon>
        <taxon>Fungi</taxon>
        <taxon>Dikarya</taxon>
        <taxon>Ascomycota</taxon>
        <taxon>Pezizomycotina</taxon>
        <taxon>Sordariomycetes</taxon>
        <taxon>Hypocreomycetidae</taxon>
        <taxon>Hypocreales</taxon>
        <taxon>Hypocreaceae</taxon>
        <taxon>Trichoderma</taxon>
    </lineage>
</organism>
<protein>
    <submittedName>
        <fullName evidence="2">Uncharacterized protein</fullName>
    </submittedName>
</protein>
<name>A0AAE1I9Y0_9HYPO</name>
<reference evidence="2" key="1">
    <citation type="submission" date="2023-11" db="EMBL/GenBank/DDBJ databases">
        <title>The genome sequences of three competitors of mushroom-forming fungi.</title>
        <authorList>
            <person name="Beijen E."/>
            <person name="Ohm R.A."/>
        </authorList>
    </citation>
    <scope>NUCLEOTIDE SEQUENCE</scope>
    <source>
        <strain evidence="2">CBS 100526</strain>
    </source>
</reference>
<comment type="caution">
    <text evidence="2">The sequence shown here is derived from an EMBL/GenBank/DDBJ whole genome shotgun (WGS) entry which is preliminary data.</text>
</comment>
<proteinExistence type="predicted"/>
<dbReference type="Proteomes" id="UP001273209">
    <property type="component" value="Unassembled WGS sequence"/>
</dbReference>